<organism evidence="1 2">
    <name type="scientific">Liparis tanakae</name>
    <name type="common">Tanaka's snailfish</name>
    <dbReference type="NCBI Taxonomy" id="230148"/>
    <lineage>
        <taxon>Eukaryota</taxon>
        <taxon>Metazoa</taxon>
        <taxon>Chordata</taxon>
        <taxon>Craniata</taxon>
        <taxon>Vertebrata</taxon>
        <taxon>Euteleostomi</taxon>
        <taxon>Actinopterygii</taxon>
        <taxon>Neopterygii</taxon>
        <taxon>Teleostei</taxon>
        <taxon>Neoteleostei</taxon>
        <taxon>Acanthomorphata</taxon>
        <taxon>Eupercaria</taxon>
        <taxon>Perciformes</taxon>
        <taxon>Cottioidei</taxon>
        <taxon>Cottales</taxon>
        <taxon>Liparidae</taxon>
        <taxon>Liparis</taxon>
    </lineage>
</organism>
<keyword evidence="2" id="KW-1185">Reference proteome</keyword>
<proteinExistence type="predicted"/>
<accession>A0A4Z2IHD8</accession>
<comment type="caution">
    <text evidence="1">The sequence shown here is derived from an EMBL/GenBank/DDBJ whole genome shotgun (WGS) entry which is preliminary data.</text>
</comment>
<evidence type="ECO:0000313" key="2">
    <source>
        <dbReference type="Proteomes" id="UP000314294"/>
    </source>
</evidence>
<dbReference type="AlphaFoldDB" id="A0A4Z2IHD8"/>
<dbReference type="Proteomes" id="UP000314294">
    <property type="component" value="Unassembled WGS sequence"/>
</dbReference>
<protein>
    <submittedName>
        <fullName evidence="1">Uncharacterized protein</fullName>
    </submittedName>
</protein>
<sequence>MPLYPEAPPTPRPLPPRQEQWFHRRDVLRGSALETVKWEEPQLEVPVGSALETVKWEEPQLEVPVGSVTCETAVPPV</sequence>
<dbReference type="EMBL" id="SRLO01000085">
    <property type="protein sequence ID" value="TNN77217.1"/>
    <property type="molecule type" value="Genomic_DNA"/>
</dbReference>
<name>A0A4Z2IHD8_9TELE</name>
<reference evidence="1 2" key="1">
    <citation type="submission" date="2019-03" db="EMBL/GenBank/DDBJ databases">
        <title>First draft genome of Liparis tanakae, snailfish: a comprehensive survey of snailfish specific genes.</title>
        <authorList>
            <person name="Kim W."/>
            <person name="Song I."/>
            <person name="Jeong J.-H."/>
            <person name="Kim D."/>
            <person name="Kim S."/>
            <person name="Ryu S."/>
            <person name="Song J.Y."/>
            <person name="Lee S.K."/>
        </authorList>
    </citation>
    <scope>NUCLEOTIDE SEQUENCE [LARGE SCALE GENOMIC DNA]</scope>
    <source>
        <tissue evidence="1">Muscle</tissue>
    </source>
</reference>
<gene>
    <name evidence="1" type="ORF">EYF80_012524</name>
</gene>
<evidence type="ECO:0000313" key="1">
    <source>
        <dbReference type="EMBL" id="TNN77217.1"/>
    </source>
</evidence>